<evidence type="ECO:0000313" key="3">
    <source>
        <dbReference type="Proteomes" id="UP000270025"/>
    </source>
</evidence>
<feature type="transmembrane region" description="Helical" evidence="1">
    <location>
        <begin position="12"/>
        <end position="35"/>
    </location>
</feature>
<keyword evidence="3" id="KW-1185">Reference proteome</keyword>
<keyword evidence="1" id="KW-1133">Transmembrane helix</keyword>
<keyword evidence="1" id="KW-0812">Transmembrane</keyword>
<accession>A0A447Z429</accession>
<dbReference type="AlphaFoldDB" id="A0A447Z429"/>
<proteinExistence type="predicted"/>
<dbReference type="KEGG" id="svf:NCTC3166_00861"/>
<evidence type="ECO:0000256" key="1">
    <source>
        <dbReference type="SAM" id="Phobius"/>
    </source>
</evidence>
<protein>
    <submittedName>
        <fullName evidence="2">Uncharacterized protein</fullName>
    </submittedName>
</protein>
<feature type="transmembrane region" description="Helical" evidence="1">
    <location>
        <begin position="47"/>
        <end position="64"/>
    </location>
</feature>
<evidence type="ECO:0000313" key="2">
    <source>
        <dbReference type="EMBL" id="VED67046.1"/>
    </source>
</evidence>
<dbReference type="Proteomes" id="UP000270025">
    <property type="component" value="Chromosome"/>
</dbReference>
<keyword evidence="1" id="KW-0472">Membrane</keyword>
<dbReference type="EMBL" id="LR134266">
    <property type="protein sequence ID" value="VED67046.1"/>
    <property type="molecule type" value="Genomic_DNA"/>
</dbReference>
<name>A0A447Z429_9STRE</name>
<dbReference type="RefSeq" id="WP_126404104.1">
    <property type="nucleotide sequence ID" value="NZ_LR134266.1"/>
</dbReference>
<reference evidence="2 3" key="1">
    <citation type="submission" date="2018-12" db="EMBL/GenBank/DDBJ databases">
        <authorList>
            <consortium name="Pathogen Informatics"/>
        </authorList>
    </citation>
    <scope>NUCLEOTIDE SEQUENCE [LARGE SCALE GENOMIC DNA]</scope>
    <source>
        <strain evidence="2 3">NCTC3166</strain>
    </source>
</reference>
<gene>
    <name evidence="2" type="ORF">NCTC3166_00861</name>
</gene>
<organism evidence="2 3">
    <name type="scientific">Streptococcus viridans</name>
    <dbReference type="NCBI Taxonomy" id="78535"/>
    <lineage>
        <taxon>Bacteria</taxon>
        <taxon>Bacillati</taxon>
        <taxon>Bacillota</taxon>
        <taxon>Bacilli</taxon>
        <taxon>Lactobacillales</taxon>
        <taxon>Streptococcaceae</taxon>
        <taxon>Streptococcus</taxon>
    </lineage>
</organism>
<sequence>MSKKSRTEKGKVLADADWGVWALAIIVTVMGILAYNYECIGDKWTKVLEIVGAPFALGLGFFAFDKSFEVLDKYNERKNKEEDQ</sequence>